<dbReference type="GO" id="GO:0003682">
    <property type="term" value="F:chromatin binding"/>
    <property type="evidence" value="ECO:0007669"/>
    <property type="project" value="TreeGrafter"/>
</dbReference>
<feature type="domain" description="AB hydrolase-1" evidence="3">
    <location>
        <begin position="10"/>
        <end position="238"/>
    </location>
</feature>
<dbReference type="VEuPathDB" id="FungiDB:PSHT_03752"/>
<evidence type="ECO:0000256" key="1">
    <source>
        <dbReference type="ARBA" id="ARBA00004123"/>
    </source>
</evidence>
<name>A0A2S4WEM8_9BASI</name>
<evidence type="ECO:0000256" key="2">
    <source>
        <dbReference type="ARBA" id="ARBA00023242"/>
    </source>
</evidence>
<dbReference type="Gene3D" id="3.40.50.1820">
    <property type="entry name" value="alpha/beta hydrolase"/>
    <property type="match status" value="1"/>
</dbReference>
<comment type="caution">
    <text evidence="4">The sequence shown here is derived from an EMBL/GenBank/DDBJ whole genome shotgun (WGS) entry which is preliminary data.</text>
</comment>
<keyword evidence="2" id="KW-0539">Nucleus</keyword>
<dbReference type="AlphaFoldDB" id="A0A2S4WEM8"/>
<dbReference type="InterPro" id="IPR000073">
    <property type="entry name" value="AB_hydrolase_1"/>
</dbReference>
<dbReference type="InterPro" id="IPR029058">
    <property type="entry name" value="AB_hydrolase_fold"/>
</dbReference>
<dbReference type="OrthoDB" id="329666at2759"/>
<comment type="subcellular location">
    <subcellularLocation>
        <location evidence="1">Nucleus</location>
    </subcellularLocation>
</comment>
<sequence>MPSTKQPVLFLVAGAWHGSWMFDSVVIALTEAGYTTSNIELPSRGGQDGLRQSERDDAEHIRCQILKEIDKGEDVAIVCHSYAGIPTCDAVKGLGISERQKNRQAGGVCSLIFVAAFVLWSGKSVNDTSDNNRHENFHYQDGLVWPARPENLFYNDLPSELAVELSRLLQPHSAGAFSSPLDHEAYRFIPSSYLICTEDNAIPLAAQEEMLADKLGYFLLIERLVSGHLPSISRPQETLLTYKAVYISSHKHMDKFLFLLLQQPALSAVLIFASLFRRVGDNHTQHEPRSEMDITQAISNPLRFIDLLYEQENREEDSRDQSVKFEESTSRSFRSLLASDELIYQIPSINHPLTSPDSLPGESLVRFRCMIQDNGLGPELYSLQDSAGKCMMYRESSACSNVNPVDTYNQGMLSERELYYGVEIPGEASWVQSALDGSPERGLEDAINRLDMAENEPGARVVHKADVSKLEGTRGKYPIRGKKHVGALLKLYDPSDNQLIKTSDVIEVIGILDWTPFLPGNQDEALVTGKANDDVLSVTPCVPCIHVVFCRTPPLPLLEIPKQQAERKIVIDRLLDYLSNRLFKGDDLAAQYLLASLAAKMFGSHSHTRLNGFTIGALPLNLIYQDDPDSASCLSTVLSSILPKSLTIPLTVSSLNEGPLFPVSNESSLQSGPLQLSPGTTLLFDSRKMAEGQLNSMGIKNLAALKKVVNDGKLMYSFPYSSFEFDVEIGLIALSEGCKTFLEGFWPLPIHHSRSHDMTSCAEPTTEELYVWRGVIQDMRKRQIIIPESLSSEIQEAFVSIRKTATTLTDADKAMSQEDLSQRLQLARLIGLRLGKDEVDVEDWQQACKLEKLRKIRLSSN</sequence>
<evidence type="ECO:0000313" key="5">
    <source>
        <dbReference type="Proteomes" id="UP000238274"/>
    </source>
</evidence>
<dbReference type="VEuPathDB" id="FungiDB:PSTT_07861"/>
<dbReference type="PANTHER" id="PTHR13489:SF0">
    <property type="entry name" value="MINI-CHROMOSOME MAINTENANCE COMPLEX-BINDING PROTEIN"/>
    <property type="match status" value="1"/>
</dbReference>
<gene>
    <name evidence="4" type="ORF">PSHT_03752</name>
</gene>
<dbReference type="SUPFAM" id="SSF53474">
    <property type="entry name" value="alpha/beta-Hydrolases"/>
    <property type="match status" value="1"/>
</dbReference>
<protein>
    <recommendedName>
        <fullName evidence="3">AB hydrolase-1 domain-containing protein</fullName>
    </recommendedName>
</protein>
<evidence type="ECO:0000313" key="4">
    <source>
        <dbReference type="EMBL" id="POW20240.1"/>
    </source>
</evidence>
<organism evidence="4 5">
    <name type="scientific">Puccinia striiformis</name>
    <dbReference type="NCBI Taxonomy" id="27350"/>
    <lineage>
        <taxon>Eukaryota</taxon>
        <taxon>Fungi</taxon>
        <taxon>Dikarya</taxon>
        <taxon>Basidiomycota</taxon>
        <taxon>Pucciniomycotina</taxon>
        <taxon>Pucciniomycetes</taxon>
        <taxon>Pucciniales</taxon>
        <taxon>Pucciniaceae</taxon>
        <taxon>Puccinia</taxon>
    </lineage>
</organism>
<proteinExistence type="predicted"/>
<keyword evidence="5" id="KW-1185">Reference proteome</keyword>
<evidence type="ECO:0000259" key="3">
    <source>
        <dbReference type="Pfam" id="PF12697"/>
    </source>
</evidence>
<dbReference type="Pfam" id="PF12697">
    <property type="entry name" value="Abhydrolase_6"/>
    <property type="match status" value="1"/>
</dbReference>
<dbReference type="InterPro" id="IPR019140">
    <property type="entry name" value="MCM_complex-bd"/>
</dbReference>
<reference evidence="4 5" key="1">
    <citation type="submission" date="2017-12" db="EMBL/GenBank/DDBJ databases">
        <title>Gene loss provides genomic basis for host adaptation in cereal stripe rust fungi.</title>
        <authorList>
            <person name="Xia C."/>
        </authorList>
    </citation>
    <scope>NUCLEOTIDE SEQUENCE [LARGE SCALE GENOMIC DNA]</scope>
    <source>
        <strain evidence="4 5">93TX-2</strain>
    </source>
</reference>
<dbReference type="Pfam" id="PF09739">
    <property type="entry name" value="MCM_bind"/>
    <property type="match status" value="2"/>
</dbReference>
<dbReference type="PANTHER" id="PTHR13489">
    <property type="entry name" value="MINI-CHROMOSOME MAINTENANCE COMPLEX-BINDING PROTEIN"/>
    <property type="match status" value="1"/>
</dbReference>
<dbReference type="GO" id="GO:0005634">
    <property type="term" value="C:nucleus"/>
    <property type="evidence" value="ECO:0007669"/>
    <property type="project" value="UniProtKB-SubCell"/>
</dbReference>
<reference evidence="5" key="3">
    <citation type="journal article" date="2018" name="Mol. Plant Microbe Interact.">
        <title>Genome sequence resources for the wheat stripe rust pathogen (Puccinia striiformis f. sp. tritici) and the barley stripe rust pathogen (Puccinia striiformis f. sp. hordei).</title>
        <authorList>
            <person name="Xia C."/>
            <person name="Wang M."/>
            <person name="Yin C."/>
            <person name="Cornejo O.E."/>
            <person name="Hulbert S.H."/>
            <person name="Chen X."/>
        </authorList>
    </citation>
    <scope>NUCLEOTIDE SEQUENCE [LARGE SCALE GENOMIC DNA]</scope>
    <source>
        <strain evidence="5">93TX-2</strain>
    </source>
</reference>
<dbReference type="VEuPathDB" id="FungiDB:PSTT_07862"/>
<dbReference type="EMBL" id="PKSM01000036">
    <property type="protein sequence ID" value="POW20240.1"/>
    <property type="molecule type" value="Genomic_DNA"/>
</dbReference>
<dbReference type="Proteomes" id="UP000238274">
    <property type="component" value="Unassembled WGS sequence"/>
</dbReference>
<reference evidence="5" key="2">
    <citation type="journal article" date="2018" name="BMC Genomics">
        <title>Genomic insights into host adaptation between the wheat stripe rust pathogen (Puccinia striiformis f. sp. tritici) and the barley stripe rust pathogen (Puccinia striiformis f. sp. hordei).</title>
        <authorList>
            <person name="Xia C."/>
            <person name="Wang M."/>
            <person name="Yin C."/>
            <person name="Cornejo O.E."/>
            <person name="Hulbert S.H."/>
            <person name="Chen X."/>
        </authorList>
    </citation>
    <scope>NUCLEOTIDE SEQUENCE [LARGE SCALE GENOMIC DNA]</scope>
    <source>
        <strain evidence="5">93TX-2</strain>
    </source>
</reference>
<accession>A0A2S4WEM8</accession>
<dbReference type="GO" id="GO:0006261">
    <property type="term" value="P:DNA-templated DNA replication"/>
    <property type="evidence" value="ECO:0007669"/>
    <property type="project" value="TreeGrafter"/>
</dbReference>